<dbReference type="EMBL" id="KX284721">
    <property type="protein sequence ID" value="AOM66700.1"/>
    <property type="molecule type" value="Genomic_DNA"/>
</dbReference>
<protein>
    <recommendedName>
        <fullName evidence="9">DNA-directed RNA polymerase subunit gamma</fullName>
        <shortName evidence="9">RNAP subunit gamma</shortName>
        <ecNumber evidence="9">2.7.7.6</ecNumber>
    </recommendedName>
    <alternativeName>
        <fullName evidence="9">RNA polymerase subunit gamma</fullName>
    </alternativeName>
    <alternativeName>
        <fullName evidence="9">Transcriptase subunit gamma</fullName>
    </alternativeName>
</protein>
<feature type="binding site" evidence="9">
    <location>
        <position position="85"/>
    </location>
    <ligand>
        <name>Zn(2+)</name>
        <dbReference type="ChEBI" id="CHEBI:29105"/>
    </ligand>
</feature>
<gene>
    <name evidence="9 12" type="primary">rpoC1</name>
    <name evidence="12" type="ORF">Eryt_034</name>
</gene>
<feature type="binding site" evidence="9">
    <location>
        <position position="470"/>
    </location>
    <ligand>
        <name>Mg(2+)</name>
        <dbReference type="ChEBI" id="CHEBI:18420"/>
    </ligand>
</feature>
<keyword evidence="6 9" id="KW-0460">Magnesium</keyword>
<dbReference type="InterPro" id="IPR044893">
    <property type="entry name" value="RNA_pol_Rpb1_clamp_domain"/>
</dbReference>
<keyword evidence="9" id="KW-0862">Zinc</keyword>
<comment type="cofactor">
    <cofactor evidence="9">
        <name>Zn(2+)</name>
        <dbReference type="ChEBI" id="CHEBI:29105"/>
    </cofactor>
    <text evidence="9">Binds 1 Zn(2+) ion per subunit.</text>
</comment>
<evidence type="ECO:0000256" key="8">
    <source>
        <dbReference type="ARBA" id="ARBA00048552"/>
    </source>
</evidence>
<keyword evidence="2 9" id="KW-0240">DNA-directed RNA polymerase</keyword>
<comment type="catalytic activity">
    <reaction evidence="8 9 10">
        <text>RNA(n) + a ribonucleoside 5'-triphosphate = RNA(n+1) + diphosphate</text>
        <dbReference type="Rhea" id="RHEA:21248"/>
        <dbReference type="Rhea" id="RHEA-COMP:14527"/>
        <dbReference type="Rhea" id="RHEA-COMP:17342"/>
        <dbReference type="ChEBI" id="CHEBI:33019"/>
        <dbReference type="ChEBI" id="CHEBI:61557"/>
        <dbReference type="ChEBI" id="CHEBI:140395"/>
        <dbReference type="EC" id="2.7.7.6"/>
    </reaction>
</comment>
<keyword evidence="12" id="KW-0934">Plastid</keyword>
<feature type="binding site" evidence="9">
    <location>
        <position position="70"/>
    </location>
    <ligand>
        <name>Zn(2+)</name>
        <dbReference type="ChEBI" id="CHEBI:29105"/>
    </ligand>
</feature>
<evidence type="ECO:0000259" key="11">
    <source>
        <dbReference type="SMART" id="SM00663"/>
    </source>
</evidence>
<dbReference type="Gene3D" id="4.10.860.120">
    <property type="entry name" value="RNA polymerase II, clamp domain"/>
    <property type="match status" value="1"/>
</dbReference>
<comment type="function">
    <text evidence="1 9 10">DNA-dependent RNA polymerase catalyzes the transcription of DNA into RNA using the four ribonucleoside triphosphates as substrates.</text>
</comment>
<evidence type="ECO:0000256" key="6">
    <source>
        <dbReference type="ARBA" id="ARBA00022842"/>
    </source>
</evidence>
<dbReference type="Pfam" id="PF04983">
    <property type="entry name" value="RNA_pol_Rpb1_3"/>
    <property type="match status" value="1"/>
</dbReference>
<dbReference type="InterPro" id="IPR034678">
    <property type="entry name" value="RNApol_RpoC1"/>
</dbReference>
<dbReference type="Gene3D" id="2.40.40.20">
    <property type="match status" value="1"/>
</dbReference>
<sequence length="627" mass="71565">MSRFEQHFDYVKISLASPDKIRKWGQRTLPNGQIVGEITKPETINYRTLKPEMDGLFCERIFGPVKDWECHCGKYKRFRYKGVVCERCGVEVTEMRVRRHRMAYIELSSPVTHVWYLKGSISYIGLILDLGAKEVESIVYFHSYVVLNTGQCSDIEYKQLLEPHHWKQLEDKLYNEYNSTIDVEVGIGAEAISRLLKDLDLPSMAARLRDKAASSTNDFVKNKNFGKDMKKLRLVENFLSTGADPSWMVFSVIPVIPPDLRPMVQLDGGRFATADLNEFYRRIINRNNRLARLKTILAPEIIIRNEKRMLQEAVDSLMDNGRRGRTVVGANNRPLKSLSDIIEGKQGRFRQNLLGKRVDYSGRSVIVVGPQLQLHQCGLPKEMALELFQPFVIHRLILQGLVNNIKAAKKMIQRNETVVWDVLEEVIYGHPVLLNRAPTLHRLGIQAFEPVLVEGRAIKLHLVCPAFNADFDGDQMAVHIPLSLEAQAEARLLMLAPHNFLSPATGQPIVLPSQDMVLGCYYLTSDNPTQQKGAGQYFSSLEDVIRAYEQNKIDLHAYIWVRFDDFVSDDSTSKPIKQVDLGNGNILKVFPNRKIRENQKGECLVQYLRTTLGRVIFNKAVRDSLLT</sequence>
<dbReference type="NCBIfam" id="TIGR02387">
    <property type="entry name" value="rpoC1_cyan"/>
    <property type="match status" value="1"/>
</dbReference>
<evidence type="ECO:0000256" key="3">
    <source>
        <dbReference type="ARBA" id="ARBA00022679"/>
    </source>
</evidence>
<name>A0A1C9CE79_9RHOD</name>
<comment type="cofactor">
    <cofactor evidence="9">
        <name>Mg(2+)</name>
        <dbReference type="ChEBI" id="CHEBI:18420"/>
    </cofactor>
    <text evidence="9">Binds 1 Mg(2+) ion per subunit.</text>
</comment>
<dbReference type="HAMAP" id="MF_01323">
    <property type="entry name" value="RNApol_bact_RpoC1"/>
    <property type="match status" value="1"/>
</dbReference>
<keyword evidence="5 9" id="KW-0479">Metal-binding</keyword>
<evidence type="ECO:0000256" key="7">
    <source>
        <dbReference type="ARBA" id="ARBA00023163"/>
    </source>
</evidence>
<reference evidence="12" key="2">
    <citation type="submission" date="2017-07" db="EMBL/GenBank/DDBJ databases">
        <authorList>
            <person name="Sun Z.S."/>
            <person name="Albrecht U."/>
            <person name="Echele G."/>
            <person name="Lee C.C."/>
        </authorList>
    </citation>
    <scope>NUCLEOTIDE SEQUENCE</scope>
</reference>
<evidence type="ECO:0000256" key="9">
    <source>
        <dbReference type="HAMAP-Rule" id="MF_01323"/>
    </source>
</evidence>
<dbReference type="Gene3D" id="1.10.274.100">
    <property type="entry name" value="RNA polymerase Rpb1, domain 3"/>
    <property type="match status" value="1"/>
</dbReference>
<dbReference type="GeneID" id="29073874"/>
<feature type="binding site" evidence="9">
    <location>
        <position position="88"/>
    </location>
    <ligand>
        <name>Zn(2+)</name>
        <dbReference type="ChEBI" id="CHEBI:29105"/>
    </ligand>
</feature>
<dbReference type="Pfam" id="PF04997">
    <property type="entry name" value="RNA_pol_Rpb1_1"/>
    <property type="match status" value="1"/>
</dbReference>
<dbReference type="PANTHER" id="PTHR19376:SF54">
    <property type="entry name" value="DNA-DIRECTED RNA POLYMERASE SUBUNIT BETA"/>
    <property type="match status" value="1"/>
</dbReference>
<proteinExistence type="inferred from homology"/>
<dbReference type="SMART" id="SM00663">
    <property type="entry name" value="RPOLA_N"/>
    <property type="match status" value="1"/>
</dbReference>
<dbReference type="GO" id="GO:0008270">
    <property type="term" value="F:zinc ion binding"/>
    <property type="evidence" value="ECO:0007669"/>
    <property type="project" value="UniProtKB-UniRule"/>
</dbReference>
<dbReference type="Gene3D" id="1.10.40.90">
    <property type="match status" value="1"/>
</dbReference>
<dbReference type="SUPFAM" id="SSF64484">
    <property type="entry name" value="beta and beta-prime subunits of DNA dependent RNA-polymerase"/>
    <property type="match status" value="1"/>
</dbReference>
<dbReference type="InterPro" id="IPR045867">
    <property type="entry name" value="DNA-dir_RpoC_beta_prime"/>
</dbReference>
<evidence type="ECO:0000256" key="10">
    <source>
        <dbReference type="RuleBase" id="RU004279"/>
    </source>
</evidence>
<evidence type="ECO:0000313" key="12">
    <source>
        <dbReference type="EMBL" id="AOM66700.1"/>
    </source>
</evidence>
<keyword evidence="3 9" id="KW-0808">Transferase</keyword>
<geneLocation type="plastid" evidence="12"/>
<feature type="binding site" evidence="9">
    <location>
        <position position="474"/>
    </location>
    <ligand>
        <name>Mg(2+)</name>
        <dbReference type="ChEBI" id="CHEBI:18420"/>
    </ligand>
</feature>
<reference evidence="12" key="1">
    <citation type="journal article" date="2016" name="BMC Biol.">
        <title>Parallel evolution of highly conserved plastid genome architecture in red seaweeds and seed plants.</title>
        <authorList>
            <person name="Lee J."/>
            <person name="Cho C.H."/>
            <person name="Park S.I."/>
            <person name="Choi J.W."/>
            <person name="Song H.S."/>
            <person name="West J.A."/>
            <person name="Bhattacharya D."/>
            <person name="Yoon H.S."/>
        </authorList>
    </citation>
    <scope>NUCLEOTIDE SEQUENCE</scope>
</reference>
<dbReference type="EC" id="2.7.7.6" evidence="9"/>
<dbReference type="GO" id="GO:0000428">
    <property type="term" value="C:DNA-directed RNA polymerase complex"/>
    <property type="evidence" value="ECO:0007669"/>
    <property type="project" value="UniProtKB-KW"/>
</dbReference>
<dbReference type="GO" id="GO:0003677">
    <property type="term" value="F:DNA binding"/>
    <property type="evidence" value="ECO:0007669"/>
    <property type="project" value="UniProtKB-UniRule"/>
</dbReference>
<dbReference type="InterPro" id="IPR042102">
    <property type="entry name" value="RNA_pol_Rpb1_3_sf"/>
</dbReference>
<evidence type="ECO:0000256" key="2">
    <source>
        <dbReference type="ARBA" id="ARBA00022478"/>
    </source>
</evidence>
<evidence type="ECO:0000256" key="1">
    <source>
        <dbReference type="ARBA" id="ARBA00004026"/>
    </source>
</evidence>
<dbReference type="AlphaFoldDB" id="A0A1C9CE79"/>
<dbReference type="InterPro" id="IPR007080">
    <property type="entry name" value="RNA_pol_Rpb1_1"/>
</dbReference>
<dbReference type="Pfam" id="PF00623">
    <property type="entry name" value="RNA_pol_Rpb1_2"/>
    <property type="match status" value="1"/>
</dbReference>
<comment type="similarity">
    <text evidence="9">Belongs to the RNA polymerase beta' chain family. RpoC1 subfamily.</text>
</comment>
<dbReference type="RefSeq" id="YP_009297357.1">
    <property type="nucleotide sequence ID" value="NC_031176.2"/>
</dbReference>
<dbReference type="GO" id="GO:0000287">
    <property type="term" value="F:magnesium ion binding"/>
    <property type="evidence" value="ECO:0007669"/>
    <property type="project" value="UniProtKB-UniRule"/>
</dbReference>
<dbReference type="GO" id="GO:0006351">
    <property type="term" value="P:DNA-templated transcription"/>
    <property type="evidence" value="ECO:0007669"/>
    <property type="project" value="UniProtKB-UniRule"/>
</dbReference>
<evidence type="ECO:0000256" key="4">
    <source>
        <dbReference type="ARBA" id="ARBA00022695"/>
    </source>
</evidence>
<evidence type="ECO:0000256" key="5">
    <source>
        <dbReference type="ARBA" id="ARBA00022723"/>
    </source>
</evidence>
<keyword evidence="4 9" id="KW-0548">Nucleotidyltransferase</keyword>
<feature type="binding site" evidence="9">
    <location>
        <position position="72"/>
    </location>
    <ligand>
        <name>Zn(2+)</name>
        <dbReference type="ChEBI" id="CHEBI:29105"/>
    </ligand>
</feature>
<feature type="binding site" evidence="9">
    <location>
        <position position="472"/>
    </location>
    <ligand>
        <name>Mg(2+)</name>
        <dbReference type="ChEBI" id="CHEBI:18420"/>
    </ligand>
</feature>
<dbReference type="InterPro" id="IPR012755">
    <property type="entry name" value="DNA-dir_RpoC1_gamma"/>
</dbReference>
<dbReference type="InterPro" id="IPR007066">
    <property type="entry name" value="RNA_pol_Rpb1_3"/>
</dbReference>
<accession>A0A1C9CE79</accession>
<dbReference type="GO" id="GO:0003899">
    <property type="term" value="F:DNA-directed RNA polymerase activity"/>
    <property type="evidence" value="ECO:0007669"/>
    <property type="project" value="UniProtKB-UniRule"/>
</dbReference>
<keyword evidence="7 9" id="KW-0804">Transcription</keyword>
<dbReference type="PANTHER" id="PTHR19376">
    <property type="entry name" value="DNA-DIRECTED RNA POLYMERASE"/>
    <property type="match status" value="1"/>
</dbReference>
<organism evidence="12">
    <name type="scientific">Erythrotrichia carnea</name>
    <dbReference type="NCBI Taxonomy" id="35151"/>
    <lineage>
        <taxon>Eukaryota</taxon>
        <taxon>Rhodophyta</taxon>
        <taxon>Compsopogonophyceae</taxon>
        <taxon>Erythropeltidales</taxon>
        <taxon>Erythrotrichiaceae</taxon>
        <taxon>Erythrotrichia</taxon>
    </lineage>
</organism>
<dbReference type="InterPro" id="IPR006592">
    <property type="entry name" value="RNA_pol_N"/>
</dbReference>
<dbReference type="InterPro" id="IPR000722">
    <property type="entry name" value="RNA_pol_asu"/>
</dbReference>
<feature type="domain" description="RNA polymerase N-terminal" evidence="11">
    <location>
        <begin position="246"/>
        <end position="524"/>
    </location>
</feature>